<feature type="non-terminal residue" evidence="2">
    <location>
        <position position="244"/>
    </location>
</feature>
<reference evidence="2 3" key="1">
    <citation type="journal article" date="2018" name="BMC Genomics">
        <title>Comparative genome analyses reveal sequence features reflecting distinct modes of host-adaptation between dicot and monocot powdery mildew.</title>
        <authorList>
            <person name="Wu Y."/>
            <person name="Ma X."/>
            <person name="Pan Z."/>
            <person name="Kale S.D."/>
            <person name="Song Y."/>
            <person name="King H."/>
            <person name="Zhang Q."/>
            <person name="Presley C."/>
            <person name="Deng X."/>
            <person name="Wei C.I."/>
            <person name="Xiao S."/>
        </authorList>
    </citation>
    <scope>NUCLEOTIDE SEQUENCE [LARGE SCALE GENOMIC DNA]</scope>
    <source>
        <strain evidence="2">UMSG2</strain>
    </source>
</reference>
<comment type="caution">
    <text evidence="2">The sequence shown here is derived from an EMBL/GenBank/DDBJ whole genome shotgun (WGS) entry which is preliminary data.</text>
</comment>
<gene>
    <name evidence="2" type="ORF">OnM2_062062</name>
</gene>
<dbReference type="OrthoDB" id="3593474at2759"/>
<dbReference type="EMBL" id="MCFK01006272">
    <property type="protein sequence ID" value="RKF59135.1"/>
    <property type="molecule type" value="Genomic_DNA"/>
</dbReference>
<keyword evidence="3" id="KW-1185">Reference proteome</keyword>
<accession>A0A420HNZ0</accession>
<organism evidence="2 3">
    <name type="scientific">Erysiphe neolycopersici</name>
    <dbReference type="NCBI Taxonomy" id="212602"/>
    <lineage>
        <taxon>Eukaryota</taxon>
        <taxon>Fungi</taxon>
        <taxon>Dikarya</taxon>
        <taxon>Ascomycota</taxon>
        <taxon>Pezizomycotina</taxon>
        <taxon>Leotiomycetes</taxon>
        <taxon>Erysiphales</taxon>
        <taxon>Erysiphaceae</taxon>
        <taxon>Erysiphe</taxon>
    </lineage>
</organism>
<feature type="compositionally biased region" description="Polar residues" evidence="1">
    <location>
        <begin position="167"/>
        <end position="178"/>
    </location>
</feature>
<dbReference type="STRING" id="212602.A0A420HNZ0"/>
<dbReference type="AlphaFoldDB" id="A0A420HNZ0"/>
<feature type="region of interest" description="Disordered" evidence="1">
    <location>
        <begin position="165"/>
        <end position="196"/>
    </location>
</feature>
<sequence>MSSYNFNAESKKYTRRINLESATEEDITGYIRFKIELYKREEWFDEDLWETFTYDFENFNLDIWKKVEKGILQSLRKTLRSAGVNVPKDEVTVWDALTTTVSTTKFPVWTEDQIKKSIKDKSFQFTSGQIQWLLENNFGQEEIFKAESANISQNNTYMPEELKTPTIHESSPQNSQPIPQKLNHQHSSHINDIGRQSGNLSRIYTEDMKYSGENDSFTYKLMIFNDNCSRAGVTEANFARLFPT</sequence>
<proteinExistence type="predicted"/>
<dbReference type="Proteomes" id="UP000286134">
    <property type="component" value="Unassembled WGS sequence"/>
</dbReference>
<name>A0A420HNZ0_9PEZI</name>
<protein>
    <submittedName>
        <fullName evidence="2">Uncharacterized protein</fullName>
    </submittedName>
</protein>
<evidence type="ECO:0000256" key="1">
    <source>
        <dbReference type="SAM" id="MobiDB-lite"/>
    </source>
</evidence>
<evidence type="ECO:0000313" key="3">
    <source>
        <dbReference type="Proteomes" id="UP000286134"/>
    </source>
</evidence>
<evidence type="ECO:0000313" key="2">
    <source>
        <dbReference type="EMBL" id="RKF59135.1"/>
    </source>
</evidence>